<dbReference type="EMBL" id="DWWA01000030">
    <property type="protein sequence ID" value="HJC72420.1"/>
    <property type="molecule type" value="Genomic_DNA"/>
</dbReference>
<dbReference type="Pfam" id="PF14031">
    <property type="entry name" value="D-ser_dehydrat"/>
    <property type="match status" value="1"/>
</dbReference>
<protein>
    <submittedName>
        <fullName evidence="4">Alanine racemase</fullName>
        <ecNumber evidence="4">5.1.1.1</ecNumber>
    </submittedName>
</protein>
<evidence type="ECO:0000256" key="2">
    <source>
        <dbReference type="ARBA" id="ARBA00023239"/>
    </source>
</evidence>
<dbReference type="Gene3D" id="2.40.37.20">
    <property type="entry name" value="D-serine dehydratase-like domain"/>
    <property type="match status" value="1"/>
</dbReference>
<dbReference type="InterPro" id="IPR029066">
    <property type="entry name" value="PLP-binding_barrel"/>
</dbReference>
<dbReference type="SMART" id="SM01119">
    <property type="entry name" value="D-ser_dehydrat"/>
    <property type="match status" value="1"/>
</dbReference>
<dbReference type="PANTHER" id="PTHR28004">
    <property type="entry name" value="ZGC:162816-RELATED"/>
    <property type="match status" value="1"/>
</dbReference>
<sequence>MLSTPYVRIDQHKLERNIARMQQWARENGQVLRPHIKTHRSVEIAKMQLAAGAVGITCSKLGEAEVMSAAGIRDILIAYSLVGNDKMLRLRHLMERARVTVTCDNLTSAQQLNETGLALGRPVPVLVEVLTHIKRGGVAEHKLVEFAAYLRTLPGIQVQGLFAYSGLNPNADADHGLCAMSRQEDALLLRCKQALEQAGIPVAVVSGGSTVLSRRADVMHTLTESRAGNYVFGDIHYAQLGAVEEENCALSVRATVISTPEDGLATLDCGSKILSSDHNETGFGKIRQFPDAVIYKLNEEHGYVRYDPLRYRLHVGDEVDVIPYHSCVVSNLVNRMFLFSGETYVRSIAVDARGMSY</sequence>
<comment type="caution">
    <text evidence="4">The sequence shown here is derived from an EMBL/GenBank/DDBJ whole genome shotgun (WGS) entry which is preliminary data.</text>
</comment>
<dbReference type="Proteomes" id="UP000823918">
    <property type="component" value="Unassembled WGS sequence"/>
</dbReference>
<dbReference type="EC" id="5.1.1.1" evidence="4"/>
<keyword evidence="4" id="KW-0413">Isomerase</keyword>
<dbReference type="Gene3D" id="3.20.20.10">
    <property type="entry name" value="Alanine racemase"/>
    <property type="match status" value="1"/>
</dbReference>
<dbReference type="InterPro" id="IPR001608">
    <property type="entry name" value="Ala_racemase_N"/>
</dbReference>
<dbReference type="PANTHER" id="PTHR28004:SF2">
    <property type="entry name" value="D-SERINE DEHYDRATASE"/>
    <property type="match status" value="1"/>
</dbReference>
<keyword evidence="2" id="KW-0456">Lyase</keyword>
<evidence type="ECO:0000259" key="3">
    <source>
        <dbReference type="SMART" id="SM01119"/>
    </source>
</evidence>
<dbReference type="Pfam" id="PF01168">
    <property type="entry name" value="Ala_racemase_N"/>
    <property type="match status" value="1"/>
</dbReference>
<dbReference type="GO" id="GO:0008784">
    <property type="term" value="F:alanine racemase activity"/>
    <property type="evidence" value="ECO:0007669"/>
    <property type="project" value="UniProtKB-EC"/>
</dbReference>
<gene>
    <name evidence="4" type="ORF">H9698_06470</name>
</gene>
<dbReference type="InterPro" id="IPR026956">
    <property type="entry name" value="D-ser_dehydrat-like_dom"/>
</dbReference>
<evidence type="ECO:0000313" key="5">
    <source>
        <dbReference type="Proteomes" id="UP000823918"/>
    </source>
</evidence>
<name>A0A9D2Q7P9_9FIRM</name>
<reference evidence="4" key="1">
    <citation type="journal article" date="2021" name="PeerJ">
        <title>Extensive microbial diversity within the chicken gut microbiome revealed by metagenomics and culture.</title>
        <authorList>
            <person name="Gilroy R."/>
            <person name="Ravi A."/>
            <person name="Getino M."/>
            <person name="Pursley I."/>
            <person name="Horton D.L."/>
            <person name="Alikhan N.F."/>
            <person name="Baker D."/>
            <person name="Gharbi K."/>
            <person name="Hall N."/>
            <person name="Watson M."/>
            <person name="Adriaenssens E.M."/>
            <person name="Foster-Nyarko E."/>
            <person name="Jarju S."/>
            <person name="Secka A."/>
            <person name="Antonio M."/>
            <person name="Oren A."/>
            <person name="Chaudhuri R.R."/>
            <person name="La Ragione R."/>
            <person name="Hildebrand F."/>
            <person name="Pallen M.J."/>
        </authorList>
    </citation>
    <scope>NUCLEOTIDE SEQUENCE</scope>
    <source>
        <strain evidence="4">5933</strain>
    </source>
</reference>
<dbReference type="SUPFAM" id="SSF51419">
    <property type="entry name" value="PLP-binding barrel"/>
    <property type="match status" value="1"/>
</dbReference>
<dbReference type="GO" id="GO:0036088">
    <property type="term" value="P:D-serine catabolic process"/>
    <property type="evidence" value="ECO:0007669"/>
    <property type="project" value="TreeGrafter"/>
</dbReference>
<dbReference type="InterPro" id="IPR051466">
    <property type="entry name" value="D-amino_acid_metab_enzyme"/>
</dbReference>
<proteinExistence type="inferred from homology"/>
<evidence type="ECO:0000313" key="4">
    <source>
        <dbReference type="EMBL" id="HJC72420.1"/>
    </source>
</evidence>
<comment type="similarity">
    <text evidence="1">Belongs to the DSD1 family.</text>
</comment>
<dbReference type="InterPro" id="IPR042208">
    <property type="entry name" value="D-ser_dehydrat-like_sf"/>
</dbReference>
<accession>A0A9D2Q7P9</accession>
<reference evidence="4" key="2">
    <citation type="submission" date="2021-04" db="EMBL/GenBank/DDBJ databases">
        <authorList>
            <person name="Gilroy R."/>
        </authorList>
    </citation>
    <scope>NUCLEOTIDE SEQUENCE</scope>
    <source>
        <strain evidence="4">5933</strain>
    </source>
</reference>
<dbReference type="AlphaFoldDB" id="A0A9D2Q7P9"/>
<feature type="domain" description="D-serine dehydratase-like" evidence="3">
    <location>
        <begin position="249"/>
        <end position="340"/>
    </location>
</feature>
<organism evidence="4 5">
    <name type="scientific">Candidatus Ruthenibacterium merdavium</name>
    <dbReference type="NCBI Taxonomy" id="2838752"/>
    <lineage>
        <taxon>Bacteria</taxon>
        <taxon>Bacillati</taxon>
        <taxon>Bacillota</taxon>
        <taxon>Clostridia</taxon>
        <taxon>Eubacteriales</taxon>
        <taxon>Oscillospiraceae</taxon>
        <taxon>Ruthenibacterium</taxon>
    </lineage>
</organism>
<dbReference type="GO" id="GO:0008721">
    <property type="term" value="F:D-serine ammonia-lyase activity"/>
    <property type="evidence" value="ECO:0007669"/>
    <property type="project" value="TreeGrafter"/>
</dbReference>
<evidence type="ECO:0000256" key="1">
    <source>
        <dbReference type="ARBA" id="ARBA00005323"/>
    </source>
</evidence>